<dbReference type="AlphaFoldDB" id="A0A9W9ZI39"/>
<comment type="caution">
    <text evidence="2">The sequence shown here is derived from an EMBL/GenBank/DDBJ whole genome shotgun (WGS) entry which is preliminary data.</text>
</comment>
<organism evidence="2 3">
    <name type="scientific">Desmophyllum pertusum</name>
    <dbReference type="NCBI Taxonomy" id="174260"/>
    <lineage>
        <taxon>Eukaryota</taxon>
        <taxon>Metazoa</taxon>
        <taxon>Cnidaria</taxon>
        <taxon>Anthozoa</taxon>
        <taxon>Hexacorallia</taxon>
        <taxon>Scleractinia</taxon>
        <taxon>Caryophylliina</taxon>
        <taxon>Caryophylliidae</taxon>
        <taxon>Desmophyllum</taxon>
    </lineage>
</organism>
<protein>
    <submittedName>
        <fullName evidence="2">Uncharacterized protein</fullName>
    </submittedName>
</protein>
<reference evidence="2" key="1">
    <citation type="submission" date="2023-01" db="EMBL/GenBank/DDBJ databases">
        <title>Genome assembly of the deep-sea coral Lophelia pertusa.</title>
        <authorList>
            <person name="Herrera S."/>
            <person name="Cordes E."/>
        </authorList>
    </citation>
    <scope>NUCLEOTIDE SEQUENCE</scope>
    <source>
        <strain evidence="2">USNM1676648</strain>
        <tissue evidence="2">Polyp</tissue>
    </source>
</reference>
<proteinExistence type="predicted"/>
<evidence type="ECO:0000256" key="1">
    <source>
        <dbReference type="SAM" id="MobiDB-lite"/>
    </source>
</evidence>
<evidence type="ECO:0000313" key="2">
    <source>
        <dbReference type="EMBL" id="KAJ7381860.1"/>
    </source>
</evidence>
<gene>
    <name evidence="2" type="ORF">OS493_038624</name>
</gene>
<dbReference type="Proteomes" id="UP001163046">
    <property type="component" value="Unassembled WGS sequence"/>
</dbReference>
<keyword evidence="3" id="KW-1185">Reference proteome</keyword>
<name>A0A9W9ZI39_9CNID</name>
<accession>A0A9W9ZI39</accession>
<dbReference type="SUPFAM" id="SSF117839">
    <property type="entry name" value="WWE domain"/>
    <property type="match status" value="1"/>
</dbReference>
<dbReference type="EMBL" id="MU825981">
    <property type="protein sequence ID" value="KAJ7381860.1"/>
    <property type="molecule type" value="Genomic_DNA"/>
</dbReference>
<evidence type="ECO:0000313" key="3">
    <source>
        <dbReference type="Proteomes" id="UP001163046"/>
    </source>
</evidence>
<sequence length="201" mass="22793">METEPDQASGFTGQDDNGDEEAEIGAKLTSGCFQHRVTVYGRHEVLEKAITALKNGVIDECHSIVITEFEDVISRLPKRCKRDLRQKAREEDVGLDLSKQGTITLKGFSTDVIKMHTEVSKVLQDRLKDEHKMDRAEMTSRNVQWCYLSVTGKQEPFVKMANYDIETAFQSKKSSVSFTHKNMQAEIIFDVKKVTFVKTGL</sequence>
<dbReference type="InterPro" id="IPR037197">
    <property type="entry name" value="WWE_dom_sf"/>
</dbReference>
<dbReference type="Gene3D" id="3.30.720.50">
    <property type="match status" value="1"/>
</dbReference>
<feature type="region of interest" description="Disordered" evidence="1">
    <location>
        <begin position="1"/>
        <end position="20"/>
    </location>
</feature>